<gene>
    <name evidence="1" type="ORF">SAMN04489793_3208</name>
</gene>
<sequence>MSDQLYAAKAETGTTLGYVRAETAEDARDFFSSGAGQGLGGVAAVVRANHTGPHTPNPGGCPDGCVS</sequence>
<dbReference type="Proteomes" id="UP000182241">
    <property type="component" value="Unassembled WGS sequence"/>
</dbReference>
<keyword evidence="2" id="KW-1185">Reference proteome</keyword>
<evidence type="ECO:0000313" key="2">
    <source>
        <dbReference type="Proteomes" id="UP000182241"/>
    </source>
</evidence>
<protein>
    <submittedName>
        <fullName evidence="1">Uncharacterized protein</fullName>
    </submittedName>
</protein>
<accession>A0A1H4VGV0</accession>
<reference evidence="2" key="1">
    <citation type="submission" date="2016-10" db="EMBL/GenBank/DDBJ databases">
        <authorList>
            <person name="Varghese N."/>
            <person name="Submissions S."/>
        </authorList>
    </citation>
    <scope>NUCLEOTIDE SEQUENCE [LARGE SCALE GENOMIC DNA]</scope>
    <source>
        <strain evidence="2">DSM 44234</strain>
    </source>
</reference>
<dbReference type="RefSeq" id="WP_068742799.1">
    <property type="nucleotide sequence ID" value="NZ_FNSA01000003.1"/>
</dbReference>
<evidence type="ECO:0000313" key="1">
    <source>
        <dbReference type="EMBL" id="SEC79614.1"/>
    </source>
</evidence>
<dbReference type="EMBL" id="FNSA01000003">
    <property type="protein sequence ID" value="SEC79614.1"/>
    <property type="molecule type" value="Genomic_DNA"/>
</dbReference>
<dbReference type="AlphaFoldDB" id="A0A1H4VGV0"/>
<organism evidence="1 2">
    <name type="scientific">Tsukamurella tyrosinosolvens</name>
    <dbReference type="NCBI Taxonomy" id="57704"/>
    <lineage>
        <taxon>Bacteria</taxon>
        <taxon>Bacillati</taxon>
        <taxon>Actinomycetota</taxon>
        <taxon>Actinomycetes</taxon>
        <taxon>Mycobacteriales</taxon>
        <taxon>Tsukamurellaceae</taxon>
        <taxon>Tsukamurella</taxon>
    </lineage>
</organism>
<proteinExistence type="predicted"/>
<dbReference type="STRING" id="57704.SAMN04489793_3208"/>
<name>A0A1H4VGV0_TSUTY</name>